<sequence length="619" mass="69238">MDGEIALYSDLQKLILESLLGNFSDALKCCLVCKDWQLFCRPRIFKALEFASPQGKERFHEFVELLAAPVIPTFVPYVEHITLDDRLEPEDIEALDSGKLAKLYSLSVKYQTKELGPSSEYFQAISKQFPQIIHLDIAGAAFIMRRTLADFICSFRELQKLALGDARSLAVWMDAHREIEERHWILPPLKSLCLSMNLGATFEETFLHWLADQLRSQKTLQTLRLLGVVTQPDRIQALMESVSPYLEELELDIRPFSVLNAVSTVFSERIDDLDIRGLVFPSPTALVQFLCAFPRLKQLSLGDNAFASPPTYGNQLSVSPNLHLSSNLASLRISQELGNVEPGVLDWVLGQLKKHGSLKKLEYRAKGWFTIFPEDLLMGVAETVEELDLYFVSTDTTSLELLCSPDLTFSNLRALRLMCTLSQVELVSDWQGLQPEHLMDYEHAVDPSPHSSSSSPSLLFGRDGHDNDDFITDTGMDGVLGKLISSLNAPELTKIALTFLPKVAGKWNEEVCTMHILRSILFGEFDKALVERNPANTLPMLRCVEFLAEGCTGRKERGKGGDSQCFAFGGRDGKPRVFRQLHQKPGQRFDSLAGEFLESAFSASLAKGDVNLQVSEIAV</sequence>
<evidence type="ECO:0000313" key="2">
    <source>
        <dbReference type="Proteomes" id="UP001140091"/>
    </source>
</evidence>
<reference evidence="1" key="1">
    <citation type="submission" date="2022-06" db="EMBL/GenBank/DDBJ databases">
        <title>Genome Sequence of Candolleomyces eurysporus.</title>
        <authorList>
            <person name="Buettner E."/>
        </authorList>
    </citation>
    <scope>NUCLEOTIDE SEQUENCE</scope>
    <source>
        <strain evidence="1">VTCC 930004</strain>
    </source>
</reference>
<dbReference type="Proteomes" id="UP001140091">
    <property type="component" value="Unassembled WGS sequence"/>
</dbReference>
<accession>A0A9W8J8U2</accession>
<organism evidence="1 2">
    <name type="scientific">Candolleomyces eurysporus</name>
    <dbReference type="NCBI Taxonomy" id="2828524"/>
    <lineage>
        <taxon>Eukaryota</taxon>
        <taxon>Fungi</taxon>
        <taxon>Dikarya</taxon>
        <taxon>Basidiomycota</taxon>
        <taxon>Agaricomycotina</taxon>
        <taxon>Agaricomycetes</taxon>
        <taxon>Agaricomycetidae</taxon>
        <taxon>Agaricales</taxon>
        <taxon>Agaricineae</taxon>
        <taxon>Psathyrellaceae</taxon>
        <taxon>Candolleomyces</taxon>
    </lineage>
</organism>
<gene>
    <name evidence="1" type="ORF">H1R20_g7509</name>
</gene>
<comment type="caution">
    <text evidence="1">The sequence shown here is derived from an EMBL/GenBank/DDBJ whole genome shotgun (WGS) entry which is preliminary data.</text>
</comment>
<dbReference type="InterPro" id="IPR032675">
    <property type="entry name" value="LRR_dom_sf"/>
</dbReference>
<dbReference type="EMBL" id="JANBPK010000866">
    <property type="protein sequence ID" value="KAJ2929584.1"/>
    <property type="molecule type" value="Genomic_DNA"/>
</dbReference>
<protein>
    <submittedName>
        <fullName evidence="1">Uncharacterized protein</fullName>
    </submittedName>
</protein>
<dbReference type="AlphaFoldDB" id="A0A9W8J8U2"/>
<evidence type="ECO:0000313" key="1">
    <source>
        <dbReference type="EMBL" id="KAJ2929584.1"/>
    </source>
</evidence>
<proteinExistence type="predicted"/>
<dbReference type="Gene3D" id="3.80.10.10">
    <property type="entry name" value="Ribonuclease Inhibitor"/>
    <property type="match status" value="1"/>
</dbReference>
<keyword evidence="2" id="KW-1185">Reference proteome</keyword>
<feature type="non-terminal residue" evidence="1">
    <location>
        <position position="1"/>
    </location>
</feature>
<name>A0A9W8J8U2_9AGAR</name>
<dbReference type="SUPFAM" id="SSF52047">
    <property type="entry name" value="RNI-like"/>
    <property type="match status" value="1"/>
</dbReference>
<dbReference type="OrthoDB" id="2860173at2759"/>